<dbReference type="PANTHER" id="PTHR32097:SF18">
    <property type="entry name" value="RING-TYPE DOMAIN-CONTAINING PROTEIN"/>
    <property type="match status" value="1"/>
</dbReference>
<dbReference type="Gene3D" id="2.60.60.30">
    <property type="entry name" value="sav2460 like domains"/>
    <property type="match status" value="1"/>
</dbReference>
<protein>
    <recommendedName>
        <fullName evidence="3">TerD domain-containing protein</fullName>
    </recommendedName>
</protein>
<proteinExistence type="predicted"/>
<sequence>MPFSGRSASKALHTIVRGSRVPMEEGDTIRFFSWWKEGLVDGKPTGRVDIDLSAVMYDRDWQYVEHISYTNLRSSKYRAVHSGDIVSAPQGASEFIDLYIPSIVDYGGRYIVATLHSFTSQAYCDLPECFTGWMMRKKPGSGEIFEPGTVANKIDVTADTQIAIPVILDLVERTVIWTDLSLTRHP</sequence>
<dbReference type="PANTHER" id="PTHR32097">
    <property type="entry name" value="CAMP-BINDING PROTEIN 1-RELATED"/>
    <property type="match status" value="1"/>
</dbReference>
<dbReference type="AlphaFoldDB" id="A0A839TVQ5"/>
<accession>A0A839TVQ5</accession>
<dbReference type="Proteomes" id="UP000517523">
    <property type="component" value="Unassembled WGS sequence"/>
</dbReference>
<organism evidence="1 2">
    <name type="scientific">Paenibacillus rhizosphaerae</name>
    <dbReference type="NCBI Taxonomy" id="297318"/>
    <lineage>
        <taxon>Bacteria</taxon>
        <taxon>Bacillati</taxon>
        <taxon>Bacillota</taxon>
        <taxon>Bacilli</taxon>
        <taxon>Bacillales</taxon>
        <taxon>Paenibacillaceae</taxon>
        <taxon>Paenibacillus</taxon>
    </lineage>
</organism>
<evidence type="ECO:0008006" key="3">
    <source>
        <dbReference type="Google" id="ProtNLM"/>
    </source>
</evidence>
<gene>
    <name evidence="1" type="ORF">FHS19_005292</name>
</gene>
<dbReference type="InterPro" id="IPR051324">
    <property type="entry name" value="Stress/Tellurium_Resist"/>
</dbReference>
<name>A0A839TVQ5_9BACL</name>
<evidence type="ECO:0000313" key="2">
    <source>
        <dbReference type="Proteomes" id="UP000517523"/>
    </source>
</evidence>
<reference evidence="1 2" key="1">
    <citation type="submission" date="2020-08" db="EMBL/GenBank/DDBJ databases">
        <title>Genomic Encyclopedia of Type Strains, Phase III (KMG-III): the genomes of soil and plant-associated and newly described type strains.</title>
        <authorList>
            <person name="Whitman W."/>
        </authorList>
    </citation>
    <scope>NUCLEOTIDE SEQUENCE [LARGE SCALE GENOMIC DNA]</scope>
    <source>
        <strain evidence="1 2">CECT 5831</strain>
    </source>
</reference>
<dbReference type="EMBL" id="JACHXJ010000005">
    <property type="protein sequence ID" value="MBB3130573.1"/>
    <property type="molecule type" value="Genomic_DNA"/>
</dbReference>
<evidence type="ECO:0000313" key="1">
    <source>
        <dbReference type="EMBL" id="MBB3130573.1"/>
    </source>
</evidence>
<dbReference type="InterPro" id="IPR003325">
    <property type="entry name" value="TerD"/>
</dbReference>
<dbReference type="CDD" id="cd06974">
    <property type="entry name" value="TerD_like"/>
    <property type="match status" value="1"/>
</dbReference>
<comment type="caution">
    <text evidence="1">The sequence shown here is derived from an EMBL/GenBank/DDBJ whole genome shotgun (WGS) entry which is preliminary data.</text>
</comment>